<dbReference type="Proteomes" id="UP001244011">
    <property type="component" value="Unassembled WGS sequence"/>
</dbReference>
<evidence type="ECO:0000256" key="2">
    <source>
        <dbReference type="ARBA" id="ARBA00022737"/>
    </source>
</evidence>
<dbReference type="InterPro" id="IPR050333">
    <property type="entry name" value="SLRP"/>
</dbReference>
<dbReference type="RefSeq" id="XP_060283980.1">
    <property type="nucleotide sequence ID" value="XM_060424591.1"/>
</dbReference>
<dbReference type="InterPro" id="IPR032675">
    <property type="entry name" value="LRR_dom_sf"/>
</dbReference>
<feature type="region of interest" description="Disordered" evidence="3">
    <location>
        <begin position="1148"/>
        <end position="1167"/>
    </location>
</feature>
<keyword evidence="2" id="KW-0677">Repeat</keyword>
<dbReference type="InterPro" id="IPR001611">
    <property type="entry name" value="Leu-rich_rpt"/>
</dbReference>
<dbReference type="SUPFAM" id="SSF52058">
    <property type="entry name" value="L domain-like"/>
    <property type="match status" value="2"/>
</dbReference>
<evidence type="ECO:0000256" key="1">
    <source>
        <dbReference type="ARBA" id="ARBA00022614"/>
    </source>
</evidence>
<feature type="compositionally biased region" description="Low complexity" evidence="3">
    <location>
        <begin position="900"/>
        <end position="912"/>
    </location>
</feature>
<feature type="region of interest" description="Disordered" evidence="3">
    <location>
        <begin position="1"/>
        <end position="463"/>
    </location>
</feature>
<accession>A0AAJ0C308</accession>
<feature type="compositionally biased region" description="Polar residues" evidence="3">
    <location>
        <begin position="31"/>
        <end position="40"/>
    </location>
</feature>
<feature type="compositionally biased region" description="Low complexity" evidence="3">
    <location>
        <begin position="65"/>
        <end position="84"/>
    </location>
</feature>
<dbReference type="AlphaFoldDB" id="A0AAJ0C308"/>
<feature type="compositionally biased region" description="Polar residues" evidence="3">
    <location>
        <begin position="265"/>
        <end position="280"/>
    </location>
</feature>
<feature type="compositionally biased region" description="Acidic residues" evidence="3">
    <location>
        <begin position="1152"/>
        <end position="1167"/>
    </location>
</feature>
<evidence type="ECO:0000256" key="3">
    <source>
        <dbReference type="SAM" id="MobiDB-lite"/>
    </source>
</evidence>
<feature type="compositionally biased region" description="Polar residues" evidence="3">
    <location>
        <begin position="50"/>
        <end position="60"/>
    </location>
</feature>
<dbReference type="EMBL" id="MU839007">
    <property type="protein sequence ID" value="KAK1767767.1"/>
    <property type="molecule type" value="Genomic_DNA"/>
</dbReference>
<dbReference type="SMART" id="SM00364">
    <property type="entry name" value="LRR_BAC"/>
    <property type="match status" value="7"/>
</dbReference>
<protein>
    <recommendedName>
        <fullName evidence="6">Leucine-rich repeat-containing protein 40</fullName>
    </recommendedName>
</protein>
<feature type="compositionally biased region" description="Low complexity" evidence="3">
    <location>
        <begin position="380"/>
        <end position="429"/>
    </location>
</feature>
<name>A0AAJ0C308_9PEZI</name>
<dbReference type="SMART" id="SM00369">
    <property type="entry name" value="LRR_TYP"/>
    <property type="match status" value="10"/>
</dbReference>
<reference evidence="4" key="1">
    <citation type="submission" date="2023-06" db="EMBL/GenBank/DDBJ databases">
        <title>Genome-scale phylogeny and comparative genomics of the fungal order Sordariales.</title>
        <authorList>
            <consortium name="Lawrence Berkeley National Laboratory"/>
            <person name="Hensen N."/>
            <person name="Bonometti L."/>
            <person name="Westerberg I."/>
            <person name="Brannstrom I.O."/>
            <person name="Guillou S."/>
            <person name="Cros-Aarteil S."/>
            <person name="Calhoun S."/>
            <person name="Haridas S."/>
            <person name="Kuo A."/>
            <person name="Mondo S."/>
            <person name="Pangilinan J."/>
            <person name="Riley R."/>
            <person name="Labutti K."/>
            <person name="Andreopoulos B."/>
            <person name="Lipzen A."/>
            <person name="Chen C."/>
            <person name="Yanf M."/>
            <person name="Daum C."/>
            <person name="Ng V."/>
            <person name="Clum A."/>
            <person name="Steindorff A."/>
            <person name="Ohm R."/>
            <person name="Martin F."/>
            <person name="Silar P."/>
            <person name="Natvig D."/>
            <person name="Lalanne C."/>
            <person name="Gautier V."/>
            <person name="Ament-Velasquez S.L."/>
            <person name="Kruys A."/>
            <person name="Hutchinson M.I."/>
            <person name="Powell A.J."/>
            <person name="Barry K."/>
            <person name="Miller A.N."/>
            <person name="Grigoriev I.V."/>
            <person name="Debuchy R."/>
            <person name="Gladieux P."/>
            <person name="Thoren M.H."/>
            <person name="Johannesson H."/>
        </authorList>
    </citation>
    <scope>NUCLEOTIDE SEQUENCE</scope>
    <source>
        <strain evidence="4">8032-3</strain>
    </source>
</reference>
<feature type="compositionally biased region" description="Polar residues" evidence="3">
    <location>
        <begin position="147"/>
        <end position="156"/>
    </location>
</feature>
<dbReference type="PROSITE" id="PS51450">
    <property type="entry name" value="LRR"/>
    <property type="match status" value="3"/>
</dbReference>
<feature type="compositionally biased region" description="Polar residues" evidence="3">
    <location>
        <begin position="1"/>
        <end position="11"/>
    </location>
</feature>
<feature type="compositionally biased region" description="Basic and acidic residues" evidence="3">
    <location>
        <begin position="438"/>
        <end position="447"/>
    </location>
</feature>
<feature type="compositionally biased region" description="Low complexity" evidence="3">
    <location>
        <begin position="239"/>
        <end position="257"/>
    </location>
</feature>
<dbReference type="Gene3D" id="3.80.10.10">
    <property type="entry name" value="Ribonuclease Inhibitor"/>
    <property type="match status" value="3"/>
</dbReference>
<evidence type="ECO:0000313" key="5">
    <source>
        <dbReference type="Proteomes" id="UP001244011"/>
    </source>
</evidence>
<evidence type="ECO:0000313" key="4">
    <source>
        <dbReference type="EMBL" id="KAK1767767.1"/>
    </source>
</evidence>
<dbReference type="PANTHER" id="PTHR45712:SF22">
    <property type="entry name" value="INSULIN-LIKE GROWTH FACTOR-BINDING PROTEIN COMPLEX ACID LABILE SUBUNIT"/>
    <property type="match status" value="1"/>
</dbReference>
<feature type="compositionally biased region" description="Low complexity" evidence="3">
    <location>
        <begin position="91"/>
        <end position="102"/>
    </location>
</feature>
<dbReference type="InterPro" id="IPR025875">
    <property type="entry name" value="Leu-rich_rpt_4"/>
</dbReference>
<gene>
    <name evidence="4" type="ORF">QBC33DRAFT_451056</name>
</gene>
<feature type="region of interest" description="Disordered" evidence="3">
    <location>
        <begin position="876"/>
        <end position="930"/>
    </location>
</feature>
<dbReference type="Pfam" id="PF12799">
    <property type="entry name" value="LRR_4"/>
    <property type="match status" value="1"/>
</dbReference>
<dbReference type="Pfam" id="PF00560">
    <property type="entry name" value="LRR_1"/>
    <property type="match status" value="1"/>
</dbReference>
<keyword evidence="5" id="KW-1185">Reference proteome</keyword>
<proteinExistence type="predicted"/>
<dbReference type="PANTHER" id="PTHR45712">
    <property type="entry name" value="AGAP008170-PA"/>
    <property type="match status" value="1"/>
</dbReference>
<organism evidence="4 5">
    <name type="scientific">Phialemonium atrogriseum</name>
    <dbReference type="NCBI Taxonomy" id="1093897"/>
    <lineage>
        <taxon>Eukaryota</taxon>
        <taxon>Fungi</taxon>
        <taxon>Dikarya</taxon>
        <taxon>Ascomycota</taxon>
        <taxon>Pezizomycotina</taxon>
        <taxon>Sordariomycetes</taxon>
        <taxon>Sordariomycetidae</taxon>
        <taxon>Cephalothecales</taxon>
        <taxon>Cephalothecaceae</taxon>
        <taxon>Phialemonium</taxon>
    </lineage>
</organism>
<keyword evidence="1" id="KW-0433">Leucine-rich repeat</keyword>
<dbReference type="GeneID" id="85307778"/>
<evidence type="ECO:0008006" key="6">
    <source>
        <dbReference type="Google" id="ProtNLM"/>
    </source>
</evidence>
<sequence>MDETRQSNSLSGIPRLSKLPNSKLPVPRTPSVLNSPSRESLISGLRNPKLRSTPSRSQLAGTVEAPATAAPAAPSRTLSRRSSSQFVGNATKVTPKVTPQVTSKSRDVALQRPGRNGSPLSQPVAGKSAFARSLGTRKPSLPRLTSPPFSTENSPIEPSEASGLPVGPVAVPEEEELGRSFSRTQPYKPRPSLSERTVETLAQLPSSPAVKGRASAFYDPESARKTPRSRPGSSHQSDGSNRTPSRPSSRPGSSSGPDDCAINFRASTNTYRNPLSTIDGTPTRGRGGMRSFKTPSQDNPRGSIRGSATKMQPPATTGFARSRTPSPGKRAQDVPASRFASKTIATRSVRPRPSLNGLFKKPSMPTLDRNGAVGTPRKVSSASQRSSATSCEGTNPSNASTTSTNTAITTDSLDPSPVSSSRKSSAALREQIAKAKAAKRETSRRVSESQPLEAQSPPLIPTDTTFDFGLSRYPFGQQKDDKSDLKVLQGRIGSARTSGRLNIAAMGLREIPKEVMDMYNFESIGRQDGSWAESVDLTRFVAADNELEMIDDSIFPDLDREELADTQDNEDDAQGNIFGGLETLDLHGNVLIALPMGMRRLSLLTSLNLSQNRLANNCLEVISQITSLKDLKLGGNLLYGPLDPCFSGLGNLEILDLHGNNIASLPSNFGNLSRLRILNISENCFEALPFEILATLPLTELLARKNQLSGTLVADTVEAFPSLQSLDVSANQLTQLMSSTLGKAPAMPSLHQLCVSMNRLQSLPDISTWTNLITLSADENSINAIPDGFASLDKLRSVDFSSNDIRVIPPEVGRMENLAMLRLSGNPLRDKKFCSIGTDDMKAILATRLEPVHIHNPLETDGTAIGLAVDQRDTAATAPSAIAEQNEDNDDSRSDLDDFATPPTSAPQSPARSRSHTLTNQTWPVKTGGILDRSHTQSTALHPVICSKVAAGSSVREVQLHHNLFTALPDSLSFFAETLTSLSLSHNKLVGETYLGGESGNEDLDLPALKELNLASNHITSLSPLALHLRAPRLQKLDVSFNRIAALPPNPLRNSFPQLAVLLISNNHLIDLDPETIKGLSIVDAANNDISHLNPRLGLLSGTGGLERLDVSGNRFRVPRWNVLERGTEATLRWLRGRVPVAEMAAWKADGGDDDGEEADSGMADLD</sequence>
<dbReference type="InterPro" id="IPR003591">
    <property type="entry name" value="Leu-rich_rpt_typical-subtyp"/>
</dbReference>
<comment type="caution">
    <text evidence="4">The sequence shown here is derived from an EMBL/GenBank/DDBJ whole genome shotgun (WGS) entry which is preliminary data.</text>
</comment>